<feature type="domain" description="Small ribosomal subunit protein eS4 C-terminal" evidence="9">
    <location>
        <begin position="212"/>
        <end position="252"/>
    </location>
</feature>
<dbReference type="CDD" id="cd06087">
    <property type="entry name" value="KOW_RPS4"/>
    <property type="match status" value="1"/>
</dbReference>
<evidence type="ECO:0000259" key="9">
    <source>
        <dbReference type="Pfam" id="PF16121"/>
    </source>
</evidence>
<dbReference type="InterPro" id="IPR041982">
    <property type="entry name" value="Ribosomal_eS4_KOW"/>
</dbReference>
<keyword evidence="4 6" id="KW-0689">Ribosomal protein</keyword>
<evidence type="ECO:0000256" key="6">
    <source>
        <dbReference type="PIRNR" id="PIRNR002116"/>
    </source>
</evidence>
<dbReference type="GeneID" id="77676401"/>
<dbReference type="GO" id="GO:0022627">
    <property type="term" value="C:cytosolic small ribosomal subunit"/>
    <property type="evidence" value="ECO:0007669"/>
    <property type="project" value="TreeGrafter"/>
</dbReference>
<dbReference type="CDD" id="cd00165">
    <property type="entry name" value="S4"/>
    <property type="match status" value="1"/>
</dbReference>
<dbReference type="OrthoDB" id="1109245at2759"/>
<evidence type="ECO:0000259" key="7">
    <source>
        <dbReference type="Pfam" id="PF00900"/>
    </source>
</evidence>
<dbReference type="Pfam" id="PF16121">
    <property type="entry name" value="40S_S4_C"/>
    <property type="match status" value="1"/>
</dbReference>
<keyword evidence="2 6" id="KW-0699">rRNA-binding</keyword>
<dbReference type="Pfam" id="PF08071">
    <property type="entry name" value="RS4NT"/>
    <property type="match status" value="1"/>
</dbReference>
<evidence type="ECO:0000256" key="3">
    <source>
        <dbReference type="ARBA" id="ARBA00022884"/>
    </source>
</evidence>
<dbReference type="RefSeq" id="XP_052904863.1">
    <property type="nucleotide sequence ID" value="XM_053049058.1"/>
</dbReference>
<keyword evidence="5 6" id="KW-0687">Ribonucleoprotein</keyword>
<proteinExistence type="inferred from homology"/>
<evidence type="ECO:0000313" key="10">
    <source>
        <dbReference type="EMBL" id="KFG26308.1"/>
    </source>
</evidence>
<keyword evidence="11" id="KW-1185">Reference proteome</keyword>
<name>A0A086J2E0_NEMA1</name>
<dbReference type="InterPro" id="IPR014722">
    <property type="entry name" value="Rib_uL2_dom2"/>
</dbReference>
<evidence type="ECO:0000256" key="5">
    <source>
        <dbReference type="ARBA" id="ARBA00023274"/>
    </source>
</evidence>
<evidence type="ECO:0000259" key="8">
    <source>
        <dbReference type="Pfam" id="PF08071"/>
    </source>
</evidence>
<dbReference type="Proteomes" id="UP000054524">
    <property type="component" value="Unassembled WGS sequence"/>
</dbReference>
<evidence type="ECO:0000256" key="1">
    <source>
        <dbReference type="ARBA" id="ARBA00007500"/>
    </source>
</evidence>
<dbReference type="Gene3D" id="3.10.290.10">
    <property type="entry name" value="RNA-binding S4 domain"/>
    <property type="match status" value="1"/>
</dbReference>
<dbReference type="GO" id="GO:0003735">
    <property type="term" value="F:structural constituent of ribosome"/>
    <property type="evidence" value="ECO:0007669"/>
    <property type="project" value="UniProtKB-UniRule"/>
</dbReference>
<feature type="domain" description="Small ribosomal subunit protein eS4 N-terminal" evidence="8">
    <location>
        <begin position="4"/>
        <end position="39"/>
    </location>
</feature>
<sequence>MVNGPRKHLKRLNAPNSWILDKLGGTFAPRPRCGPHKLRECLPLCLIVRRKLSFAQNTKEVLHILNDRLVKVDGKIRKDPKYPAGIMDVISFDKIHENYRLLYNVNQKFCLQPITKEEAKFKICKVLAKRLEGRSILTLHTNDGRTIKYADPSINIGDSIKFNLETGEVMESFPLKVGNTAYAFRGKNLGCVGIIREVKVHISGFTISILEDLNGRMYTTRTDNLMAIGTAGESLITLPKERGIRTNALMESNMAYGEFKEEGDFDEEEALSAEESDEE</sequence>
<comment type="similarity">
    <text evidence="1 6">Belongs to the eukaryotic ribosomal protein eS4 family.</text>
</comment>
<evidence type="ECO:0000313" key="11">
    <source>
        <dbReference type="Proteomes" id="UP000054524"/>
    </source>
</evidence>
<dbReference type="FunFam" id="3.10.290.10:FF:000002">
    <property type="entry name" value="40S ribosomal protein S4"/>
    <property type="match status" value="1"/>
</dbReference>
<dbReference type="Gene3D" id="2.30.30.30">
    <property type="match status" value="1"/>
</dbReference>
<dbReference type="EMBL" id="AKIJ01000003">
    <property type="protein sequence ID" value="KFG26308.1"/>
    <property type="molecule type" value="Genomic_DNA"/>
</dbReference>
<dbReference type="AlphaFoldDB" id="A0A086J2E0"/>
<organism evidence="10 11">
    <name type="scientific">Nematocida ausubeli (strain ATCC PRA-371 / ERTm2)</name>
    <name type="common">Nematode killer fungus</name>
    <dbReference type="NCBI Taxonomy" id="1913371"/>
    <lineage>
        <taxon>Eukaryota</taxon>
        <taxon>Fungi</taxon>
        <taxon>Fungi incertae sedis</taxon>
        <taxon>Microsporidia</taxon>
        <taxon>Nematocida</taxon>
    </lineage>
</organism>
<dbReference type="PIRSF" id="PIRSF002116">
    <property type="entry name" value="Ribosomal_S4"/>
    <property type="match status" value="1"/>
</dbReference>
<dbReference type="InterPro" id="IPR000876">
    <property type="entry name" value="Ribosomal_eS4"/>
</dbReference>
<dbReference type="PANTHER" id="PTHR11581:SF0">
    <property type="entry name" value="SMALL RIBOSOMAL SUBUNIT PROTEIN ES4"/>
    <property type="match status" value="1"/>
</dbReference>
<dbReference type="HOGENOM" id="CLU_060400_1_0_1"/>
<dbReference type="Gene3D" id="2.40.50.740">
    <property type="match status" value="1"/>
</dbReference>
<accession>A0A086J2E0</accession>
<dbReference type="InterPro" id="IPR013843">
    <property type="entry name" value="Ribosomal_eS4_N"/>
</dbReference>
<evidence type="ECO:0000256" key="4">
    <source>
        <dbReference type="ARBA" id="ARBA00022980"/>
    </source>
</evidence>
<dbReference type="InterPro" id="IPR032277">
    <property type="entry name" value="Ribosomal_eS4_C"/>
</dbReference>
<reference evidence="10 11" key="1">
    <citation type="journal article" date="2014" name="Genome Announc.">
        <title>Genome Sequence of the Microsporidian Species Nematocida sp1 Strain ERTm6 (ATCC PRA-372).</title>
        <authorList>
            <person name="Bakowski M.A."/>
            <person name="Priest M."/>
            <person name="Young S."/>
            <person name="Cuomo C.A."/>
            <person name="Troemel E.R."/>
        </authorList>
    </citation>
    <scope>NUCLEOTIDE SEQUENCE [LARGE SCALE GENOMIC DNA]</scope>
    <source>
        <strain evidence="10 11">ERTm6</strain>
    </source>
</reference>
<dbReference type="HAMAP" id="MF_00485">
    <property type="entry name" value="Ribosomal_eS4"/>
    <property type="match status" value="1"/>
</dbReference>
<dbReference type="PANTHER" id="PTHR11581">
    <property type="entry name" value="30S/40S RIBOSOMAL PROTEIN S4"/>
    <property type="match status" value="1"/>
</dbReference>
<dbReference type="PROSITE" id="PS00528">
    <property type="entry name" value="RIBOSOMAL_S4E"/>
    <property type="match status" value="1"/>
</dbReference>
<dbReference type="InterPro" id="IPR036986">
    <property type="entry name" value="S4_RNA-bd_sf"/>
</dbReference>
<dbReference type="InterPro" id="IPR038237">
    <property type="entry name" value="Ribosomal_eS4_central_sf"/>
</dbReference>
<keyword evidence="3 6" id="KW-0694">RNA-binding</keyword>
<dbReference type="GO" id="GO:0019843">
    <property type="term" value="F:rRNA binding"/>
    <property type="evidence" value="ECO:0007669"/>
    <property type="project" value="UniProtKB-UniRule"/>
</dbReference>
<feature type="domain" description="Small ribosomal subunit protein eS4 central region" evidence="7">
    <location>
        <begin position="96"/>
        <end position="169"/>
    </location>
</feature>
<evidence type="ECO:0000256" key="2">
    <source>
        <dbReference type="ARBA" id="ARBA00022730"/>
    </source>
</evidence>
<protein>
    <recommendedName>
        <fullName evidence="6">40S ribosomal protein S4</fullName>
    </recommendedName>
</protein>
<dbReference type="InterPro" id="IPR018199">
    <property type="entry name" value="Ribosomal_eS4_N_CS"/>
</dbReference>
<dbReference type="Pfam" id="PF00900">
    <property type="entry name" value="Ribosomal_S4e"/>
    <property type="match status" value="1"/>
</dbReference>
<dbReference type="PROSITE" id="PS50889">
    <property type="entry name" value="S4"/>
    <property type="match status" value="1"/>
</dbReference>
<comment type="caution">
    <text evidence="10">The sequence shown here is derived from an EMBL/GenBank/DDBJ whole genome shotgun (WGS) entry which is preliminary data.</text>
</comment>
<dbReference type="InterPro" id="IPR013845">
    <property type="entry name" value="Ribosomal_eS4_central_region"/>
</dbReference>
<dbReference type="GO" id="GO:0006412">
    <property type="term" value="P:translation"/>
    <property type="evidence" value="ECO:0007669"/>
    <property type="project" value="InterPro"/>
</dbReference>
<gene>
    <name evidence="10" type="ORF">NESG_01428</name>
</gene>